<dbReference type="InterPro" id="IPR012349">
    <property type="entry name" value="Split_barrel_FMN-bd"/>
</dbReference>
<keyword evidence="4" id="KW-1185">Reference proteome</keyword>
<dbReference type="InterPro" id="IPR011576">
    <property type="entry name" value="Pyridox_Oxase_N"/>
</dbReference>
<dbReference type="GO" id="GO:0016627">
    <property type="term" value="F:oxidoreductase activity, acting on the CH-CH group of donors"/>
    <property type="evidence" value="ECO:0007669"/>
    <property type="project" value="TreeGrafter"/>
</dbReference>
<evidence type="ECO:0000313" key="4">
    <source>
        <dbReference type="Proteomes" id="UP000305778"/>
    </source>
</evidence>
<dbReference type="RefSeq" id="WP_136724087.1">
    <property type="nucleotide sequence ID" value="NZ_SUMC01000011.1"/>
</dbReference>
<organism evidence="3 4">
    <name type="scientific">Actinacidiphila oryziradicis</name>
    <dbReference type="NCBI Taxonomy" id="2571141"/>
    <lineage>
        <taxon>Bacteria</taxon>
        <taxon>Bacillati</taxon>
        <taxon>Actinomycetota</taxon>
        <taxon>Actinomycetes</taxon>
        <taxon>Kitasatosporales</taxon>
        <taxon>Streptomycetaceae</taxon>
        <taxon>Actinacidiphila</taxon>
    </lineage>
</organism>
<dbReference type="Gene3D" id="2.30.110.10">
    <property type="entry name" value="Electron Transport, Fmn-binding Protein, Chain A"/>
    <property type="match status" value="1"/>
</dbReference>
<dbReference type="PANTHER" id="PTHR35176:SF6">
    <property type="entry name" value="HEME OXYGENASE HI_0854-RELATED"/>
    <property type="match status" value="1"/>
</dbReference>
<dbReference type="GO" id="GO:0005829">
    <property type="term" value="C:cytosol"/>
    <property type="evidence" value="ECO:0007669"/>
    <property type="project" value="TreeGrafter"/>
</dbReference>
<evidence type="ECO:0000256" key="1">
    <source>
        <dbReference type="ARBA" id="ARBA00023002"/>
    </source>
</evidence>
<sequence length="152" mass="17019">MGTNAGPRPLEQRHREALDRLEHDKDVWVATADADGEPCLVPLAFWWDGEEVWLSTRESNPTGRNLAASGRVRLSFGDTRDVVLVGGTARMMTADELPAGVGDAFAAKGDWDPRKSGPAYVYYAVRPWWVQAWGTVVEMQDRDLMRDGVWLF</sequence>
<feature type="domain" description="Pyridoxamine 5'-phosphate oxidase N-terminal" evidence="2">
    <location>
        <begin position="16"/>
        <end position="105"/>
    </location>
</feature>
<protein>
    <submittedName>
        <fullName evidence="3">Pyridoxamine 5'-phosphate oxidase</fullName>
    </submittedName>
</protein>
<dbReference type="GO" id="GO:0070967">
    <property type="term" value="F:coenzyme F420 binding"/>
    <property type="evidence" value="ECO:0007669"/>
    <property type="project" value="TreeGrafter"/>
</dbReference>
<reference evidence="3 4" key="1">
    <citation type="submission" date="2019-04" db="EMBL/GenBank/DDBJ databases">
        <title>Streptomyces oryziradicis sp. nov., a novel actinomycete isolated from rhizosphere soil of rice (Oryza sativa L.).</title>
        <authorList>
            <person name="Li C."/>
        </authorList>
    </citation>
    <scope>NUCLEOTIDE SEQUENCE [LARGE SCALE GENOMIC DNA]</scope>
    <source>
        <strain evidence="3 4">NEAU-C40</strain>
    </source>
</reference>
<dbReference type="EMBL" id="SUMC01000011">
    <property type="protein sequence ID" value="TKA10812.1"/>
    <property type="molecule type" value="Genomic_DNA"/>
</dbReference>
<comment type="caution">
    <text evidence="3">The sequence shown here is derived from an EMBL/GenBank/DDBJ whole genome shotgun (WGS) entry which is preliminary data.</text>
</comment>
<dbReference type="PANTHER" id="PTHR35176">
    <property type="entry name" value="HEME OXYGENASE HI_0854-RELATED"/>
    <property type="match status" value="1"/>
</dbReference>
<keyword evidence="1" id="KW-0560">Oxidoreductase</keyword>
<evidence type="ECO:0000313" key="3">
    <source>
        <dbReference type="EMBL" id="TKA10812.1"/>
    </source>
</evidence>
<dbReference type="SUPFAM" id="SSF50475">
    <property type="entry name" value="FMN-binding split barrel"/>
    <property type="match status" value="1"/>
</dbReference>
<dbReference type="AlphaFoldDB" id="A0A4U0SM54"/>
<name>A0A4U0SM54_9ACTN</name>
<evidence type="ECO:0000259" key="2">
    <source>
        <dbReference type="Pfam" id="PF01243"/>
    </source>
</evidence>
<proteinExistence type="predicted"/>
<dbReference type="Pfam" id="PF01243">
    <property type="entry name" value="PNPOx_N"/>
    <property type="match status" value="1"/>
</dbReference>
<dbReference type="InterPro" id="IPR052019">
    <property type="entry name" value="F420H2_bilvrd_red/Heme_oxyg"/>
</dbReference>
<dbReference type="OrthoDB" id="3627463at2"/>
<accession>A0A4U0SM54</accession>
<dbReference type="Proteomes" id="UP000305778">
    <property type="component" value="Unassembled WGS sequence"/>
</dbReference>
<gene>
    <name evidence="3" type="ORF">FCI23_14375</name>
</gene>